<feature type="compositionally biased region" description="Polar residues" evidence="1">
    <location>
        <begin position="8"/>
        <end position="20"/>
    </location>
</feature>
<comment type="caution">
    <text evidence="2">The sequence shown here is derived from an EMBL/GenBank/DDBJ whole genome shotgun (WGS) entry which is preliminary data.</text>
</comment>
<dbReference type="PATRIC" id="fig|1675527.3.peg.3050"/>
<evidence type="ECO:0000313" key="3">
    <source>
        <dbReference type="Proteomes" id="UP000037178"/>
    </source>
</evidence>
<evidence type="ECO:0000313" key="2">
    <source>
        <dbReference type="EMBL" id="KMW57945.1"/>
    </source>
</evidence>
<name>A0A0J9E593_9RHOB</name>
<feature type="region of interest" description="Disordered" evidence="1">
    <location>
        <begin position="1"/>
        <end position="28"/>
    </location>
</feature>
<protein>
    <submittedName>
        <fullName evidence="2">Uncharacterized protein</fullName>
    </submittedName>
</protein>
<organism evidence="2 3">
    <name type="scientific">Candidatus Rhodobacter oscarellae</name>
    <dbReference type="NCBI Taxonomy" id="1675527"/>
    <lineage>
        <taxon>Bacteria</taxon>
        <taxon>Pseudomonadati</taxon>
        <taxon>Pseudomonadota</taxon>
        <taxon>Alphaproteobacteria</taxon>
        <taxon>Rhodobacterales</taxon>
        <taxon>Rhodobacter group</taxon>
        <taxon>Rhodobacter</taxon>
    </lineage>
</organism>
<dbReference type="Proteomes" id="UP000037178">
    <property type="component" value="Unassembled WGS sequence"/>
</dbReference>
<sequence>MGAGTAQPRRNQGETRNPNQIPRARAQNYWPKPHAVITWAQGYYSG</sequence>
<accession>A0A0J9E593</accession>
<proteinExistence type="predicted"/>
<reference evidence="2 3" key="1">
    <citation type="submission" date="2015-06" db="EMBL/GenBank/DDBJ databases">
        <title>Draft genome sequence of an Alphaproteobacteria species associated to the Mediterranean sponge Oscarella lobularis.</title>
        <authorList>
            <person name="Jourda C."/>
            <person name="Santini S."/>
            <person name="Claverie J.-M."/>
        </authorList>
    </citation>
    <scope>NUCLEOTIDE SEQUENCE [LARGE SCALE GENOMIC DNA]</scope>
    <source>
        <strain evidence="2">IGS</strain>
    </source>
</reference>
<keyword evidence="3" id="KW-1185">Reference proteome</keyword>
<dbReference type="AlphaFoldDB" id="A0A0J9E593"/>
<dbReference type="EMBL" id="LFTY01000002">
    <property type="protein sequence ID" value="KMW57945.1"/>
    <property type="molecule type" value="Genomic_DNA"/>
</dbReference>
<dbReference type="STRING" id="1675527.AIOL_002913"/>
<gene>
    <name evidence="2" type="ORF">AIOL_002913</name>
</gene>
<evidence type="ECO:0000256" key="1">
    <source>
        <dbReference type="SAM" id="MobiDB-lite"/>
    </source>
</evidence>